<keyword evidence="2" id="KW-0614">Plasmid</keyword>
<proteinExistence type="predicted"/>
<organism evidence="2">
    <name type="scientific">Sinorhizobium fredii (strain USDA 257)</name>
    <dbReference type="NCBI Taxonomy" id="1185652"/>
    <lineage>
        <taxon>Bacteria</taxon>
        <taxon>Pseudomonadati</taxon>
        <taxon>Pseudomonadota</taxon>
        <taxon>Alphaproteobacteria</taxon>
        <taxon>Hyphomicrobiales</taxon>
        <taxon>Rhizobiaceae</taxon>
        <taxon>Sinorhizobium/Ensifer group</taxon>
        <taxon>Sinorhizobium</taxon>
    </lineage>
</organism>
<gene>
    <name evidence="2" type="ORF">USDA257_p04150</name>
</gene>
<dbReference type="AlphaFoldDB" id="I3XGX4"/>
<dbReference type="HOGENOM" id="CLU_3317072_0_0_5"/>
<evidence type="ECO:0000313" key="3">
    <source>
        <dbReference type="Proteomes" id="UP000006180"/>
    </source>
</evidence>
<sequence length="39" mass="4060">MTGGGDLFAGSVSEANSTRSAVGRLAQTTIFSLDDRSRK</sequence>
<accession>I3XGX4</accession>
<name>I3XGX4_SINF2</name>
<evidence type="ECO:0000313" key="2">
    <source>
        <dbReference type="EMBL" id="AFL55130.1"/>
    </source>
</evidence>
<geneLocation type="plasmid" evidence="3">
    <name>pUSDA257 fragment 3</name>
</geneLocation>
<reference evidence="2" key="1">
    <citation type="journal article" date="2012" name="J. Bacteriol.">
        <title>Complete genome sequence of the broad-host-range strain Sinorhizobium fredii USDA257.</title>
        <authorList>
            <person name="Schuldes J."/>
            <person name="Rodriguez Orbegoso M."/>
            <person name="Schmeisser C."/>
            <person name="Krishnan H.B."/>
            <person name="Daniel R."/>
            <person name="Streit W.R."/>
        </authorList>
    </citation>
    <scope>NUCLEOTIDE SEQUENCE [LARGE SCALE GENOMIC DNA]</scope>
    <source>
        <strain evidence="2">USDA 257</strain>
        <plasmid evidence="2">pUSDA257</plasmid>
    </source>
</reference>
<dbReference type="EMBL" id="CP003566">
    <property type="protein sequence ID" value="AFL55130.1"/>
    <property type="molecule type" value="Genomic_DNA"/>
</dbReference>
<protein>
    <submittedName>
        <fullName evidence="2">Uncharacterized protein</fullName>
    </submittedName>
</protein>
<feature type="region of interest" description="Disordered" evidence="1">
    <location>
        <begin position="1"/>
        <end position="20"/>
    </location>
</feature>
<evidence type="ECO:0000256" key="1">
    <source>
        <dbReference type="SAM" id="MobiDB-lite"/>
    </source>
</evidence>